<keyword evidence="2" id="KW-1185">Reference proteome</keyword>
<dbReference type="EMBL" id="JAJVDC020000085">
    <property type="protein sequence ID" value="KAL1626276.1"/>
    <property type="molecule type" value="Genomic_DNA"/>
</dbReference>
<protein>
    <submittedName>
        <fullName evidence="1">Uncharacterized protein</fullName>
    </submittedName>
</protein>
<name>A0ABR3SQ18_9PEZI</name>
<dbReference type="Proteomes" id="UP001521116">
    <property type="component" value="Unassembled WGS sequence"/>
</dbReference>
<sequence>MDSLIHVVSKSDNSQHATFPLTTPPPPLAPSSIRLRTTLITLSSNNLTYARLGDALRWWDAYPVPASASAPYTTWGIVPAWGYATVLSSTIPALPADTTLWGFWPTSSHAFDLQLRGAAPAGHWIETSPHRRALMHLYNRYVAAPIPAALPAAAATVALKPVWECGYLAARHVFAARARCPVHPLGAGLPWTPDDADLSAAVVVSLSASSKTGRGFAWNLLRNRDEGPLALLQATSAPGMLKSYGEGAVKVPSKAVGYGELATPGTVAWVAGFKPEKVVVLDFGAAGDVLEGFLEAVGAASEVSDFKPEVVVIAVGSQMKVYSEEEMKGAQEKMAKLKMVQLNTSGIRDVAIESESPEEYFKNMNASWEKCLEESGMGEFETVPEKGIEGVEGVWQDLCEQKVKPNQAIVVRV</sequence>
<organism evidence="1 2">
    <name type="scientific">Neofusicoccum ribis</name>
    <dbReference type="NCBI Taxonomy" id="45134"/>
    <lineage>
        <taxon>Eukaryota</taxon>
        <taxon>Fungi</taxon>
        <taxon>Dikarya</taxon>
        <taxon>Ascomycota</taxon>
        <taxon>Pezizomycotina</taxon>
        <taxon>Dothideomycetes</taxon>
        <taxon>Dothideomycetes incertae sedis</taxon>
        <taxon>Botryosphaeriales</taxon>
        <taxon>Botryosphaeriaceae</taxon>
        <taxon>Neofusicoccum</taxon>
    </lineage>
</organism>
<comment type="caution">
    <text evidence="1">The sequence shown here is derived from an EMBL/GenBank/DDBJ whole genome shotgun (WGS) entry which is preliminary data.</text>
</comment>
<dbReference type="Pfam" id="PF11017">
    <property type="entry name" value="DUF2855"/>
    <property type="match status" value="1"/>
</dbReference>
<reference evidence="1 2" key="1">
    <citation type="submission" date="2024-02" db="EMBL/GenBank/DDBJ databases">
        <title>De novo assembly and annotation of 12 fungi associated with fruit tree decline syndrome in Ontario, Canada.</title>
        <authorList>
            <person name="Sulman M."/>
            <person name="Ellouze W."/>
            <person name="Ilyukhin E."/>
        </authorList>
    </citation>
    <scope>NUCLEOTIDE SEQUENCE [LARGE SCALE GENOMIC DNA]</scope>
    <source>
        <strain evidence="1 2">M1-105</strain>
    </source>
</reference>
<evidence type="ECO:0000313" key="1">
    <source>
        <dbReference type="EMBL" id="KAL1626276.1"/>
    </source>
</evidence>
<gene>
    <name evidence="1" type="ORF">SLS56_006942</name>
</gene>
<proteinExistence type="predicted"/>
<accession>A0ABR3SQ18</accession>
<dbReference type="InterPro" id="IPR021276">
    <property type="entry name" value="DUF2855"/>
</dbReference>
<evidence type="ECO:0000313" key="2">
    <source>
        <dbReference type="Proteomes" id="UP001521116"/>
    </source>
</evidence>